<dbReference type="EMBL" id="BSYO01000002">
    <property type="protein sequence ID" value="GMH00987.1"/>
    <property type="molecule type" value="Genomic_DNA"/>
</dbReference>
<proteinExistence type="predicted"/>
<sequence>MWIAAKAGNSAAHGITNALLVAGHVKLQRQMYFGQRSLLAKVRLCKCLRWTNKACYAEMLYVTKSMLKVVRGAEELGRLSNLWSHQRSLCWGYTKLGG</sequence>
<evidence type="ECO:0000313" key="2">
    <source>
        <dbReference type="Proteomes" id="UP001279734"/>
    </source>
</evidence>
<evidence type="ECO:0000313" key="1">
    <source>
        <dbReference type="EMBL" id="GMH00987.1"/>
    </source>
</evidence>
<protein>
    <submittedName>
        <fullName evidence="1">Uncharacterized protein</fullName>
    </submittedName>
</protein>
<name>A0AAD3P7T3_NEPGR</name>
<accession>A0AAD3P7T3</accession>
<reference evidence="1" key="1">
    <citation type="submission" date="2023-05" db="EMBL/GenBank/DDBJ databases">
        <title>Nepenthes gracilis genome sequencing.</title>
        <authorList>
            <person name="Fukushima K."/>
        </authorList>
    </citation>
    <scope>NUCLEOTIDE SEQUENCE</scope>
    <source>
        <strain evidence="1">SING2019-196</strain>
    </source>
</reference>
<gene>
    <name evidence="1" type="ORF">Nepgr_002826</name>
</gene>
<dbReference type="AlphaFoldDB" id="A0AAD3P7T3"/>
<keyword evidence="2" id="KW-1185">Reference proteome</keyword>
<dbReference type="Proteomes" id="UP001279734">
    <property type="component" value="Unassembled WGS sequence"/>
</dbReference>
<organism evidence="1 2">
    <name type="scientific">Nepenthes gracilis</name>
    <name type="common">Slender pitcher plant</name>
    <dbReference type="NCBI Taxonomy" id="150966"/>
    <lineage>
        <taxon>Eukaryota</taxon>
        <taxon>Viridiplantae</taxon>
        <taxon>Streptophyta</taxon>
        <taxon>Embryophyta</taxon>
        <taxon>Tracheophyta</taxon>
        <taxon>Spermatophyta</taxon>
        <taxon>Magnoliopsida</taxon>
        <taxon>eudicotyledons</taxon>
        <taxon>Gunneridae</taxon>
        <taxon>Pentapetalae</taxon>
        <taxon>Caryophyllales</taxon>
        <taxon>Nepenthaceae</taxon>
        <taxon>Nepenthes</taxon>
    </lineage>
</organism>
<comment type="caution">
    <text evidence="1">The sequence shown here is derived from an EMBL/GenBank/DDBJ whole genome shotgun (WGS) entry which is preliminary data.</text>
</comment>